<comment type="caution">
    <text evidence="1">The sequence shown here is derived from an EMBL/GenBank/DDBJ whole genome shotgun (WGS) entry which is preliminary data.</text>
</comment>
<accession>A0A6A0AB10</accession>
<reference evidence="1 2" key="1">
    <citation type="submission" date="2020-02" db="EMBL/GenBank/DDBJ databases">
        <title>Draft genome sequence of Haematococcus lacustris strain NIES-144.</title>
        <authorList>
            <person name="Morimoto D."/>
            <person name="Nakagawa S."/>
            <person name="Yoshida T."/>
            <person name="Sawayama S."/>
        </authorList>
    </citation>
    <scope>NUCLEOTIDE SEQUENCE [LARGE SCALE GENOMIC DNA]</scope>
    <source>
        <strain evidence="1 2">NIES-144</strain>
    </source>
</reference>
<dbReference type="Proteomes" id="UP000485058">
    <property type="component" value="Unassembled WGS sequence"/>
</dbReference>
<dbReference type="EMBL" id="BLLF01004641">
    <property type="protein sequence ID" value="GFH30000.1"/>
    <property type="molecule type" value="Genomic_DNA"/>
</dbReference>
<feature type="non-terminal residue" evidence="1">
    <location>
        <position position="57"/>
    </location>
</feature>
<name>A0A6A0AB10_HAELA</name>
<dbReference type="AlphaFoldDB" id="A0A6A0AB10"/>
<evidence type="ECO:0000313" key="2">
    <source>
        <dbReference type="Proteomes" id="UP000485058"/>
    </source>
</evidence>
<sequence>MQPPCVSSRQPAQAALAQDQDMFSGGEDWTLFSDAAATRFSAASYIRGDGCMDFGFS</sequence>
<keyword evidence="2" id="KW-1185">Reference proteome</keyword>
<proteinExistence type="predicted"/>
<gene>
    <name evidence="1" type="ORF">HaLaN_28766</name>
</gene>
<organism evidence="1 2">
    <name type="scientific">Haematococcus lacustris</name>
    <name type="common">Green alga</name>
    <name type="synonym">Haematococcus pluvialis</name>
    <dbReference type="NCBI Taxonomy" id="44745"/>
    <lineage>
        <taxon>Eukaryota</taxon>
        <taxon>Viridiplantae</taxon>
        <taxon>Chlorophyta</taxon>
        <taxon>core chlorophytes</taxon>
        <taxon>Chlorophyceae</taxon>
        <taxon>CS clade</taxon>
        <taxon>Chlamydomonadales</taxon>
        <taxon>Haematococcaceae</taxon>
        <taxon>Haematococcus</taxon>
    </lineage>
</organism>
<evidence type="ECO:0000313" key="1">
    <source>
        <dbReference type="EMBL" id="GFH30000.1"/>
    </source>
</evidence>
<feature type="non-terminal residue" evidence="1">
    <location>
        <position position="1"/>
    </location>
</feature>
<protein>
    <submittedName>
        <fullName evidence="1">Uncharacterized protein</fullName>
    </submittedName>
</protein>